<dbReference type="AlphaFoldDB" id="A0A4C1T6L1"/>
<gene>
    <name evidence="2" type="ORF">EVAR_66943_1</name>
</gene>
<reference evidence="2 3" key="1">
    <citation type="journal article" date="2019" name="Commun. Biol.">
        <title>The bagworm genome reveals a unique fibroin gene that provides high tensile strength.</title>
        <authorList>
            <person name="Kono N."/>
            <person name="Nakamura H."/>
            <person name="Ohtoshi R."/>
            <person name="Tomita M."/>
            <person name="Numata K."/>
            <person name="Arakawa K."/>
        </authorList>
    </citation>
    <scope>NUCLEOTIDE SEQUENCE [LARGE SCALE GENOMIC DNA]</scope>
</reference>
<dbReference type="EMBL" id="BGZK01004451">
    <property type="protein sequence ID" value="GBP09077.1"/>
    <property type="molecule type" value="Genomic_DNA"/>
</dbReference>
<name>A0A4C1T6L1_EUMVA</name>
<proteinExistence type="predicted"/>
<evidence type="ECO:0000256" key="1">
    <source>
        <dbReference type="SAM" id="MobiDB-lite"/>
    </source>
</evidence>
<organism evidence="2 3">
    <name type="scientific">Eumeta variegata</name>
    <name type="common">Bagworm moth</name>
    <name type="synonym">Eumeta japonica</name>
    <dbReference type="NCBI Taxonomy" id="151549"/>
    <lineage>
        <taxon>Eukaryota</taxon>
        <taxon>Metazoa</taxon>
        <taxon>Ecdysozoa</taxon>
        <taxon>Arthropoda</taxon>
        <taxon>Hexapoda</taxon>
        <taxon>Insecta</taxon>
        <taxon>Pterygota</taxon>
        <taxon>Neoptera</taxon>
        <taxon>Endopterygota</taxon>
        <taxon>Lepidoptera</taxon>
        <taxon>Glossata</taxon>
        <taxon>Ditrysia</taxon>
        <taxon>Tineoidea</taxon>
        <taxon>Psychidae</taxon>
        <taxon>Oiketicinae</taxon>
        <taxon>Eumeta</taxon>
    </lineage>
</organism>
<feature type="region of interest" description="Disordered" evidence="1">
    <location>
        <begin position="161"/>
        <end position="219"/>
    </location>
</feature>
<dbReference type="Proteomes" id="UP000299102">
    <property type="component" value="Unassembled WGS sequence"/>
</dbReference>
<protein>
    <submittedName>
        <fullName evidence="2">Uncharacterized protein</fullName>
    </submittedName>
</protein>
<keyword evidence="3" id="KW-1185">Reference proteome</keyword>
<accession>A0A4C1T6L1</accession>
<comment type="caution">
    <text evidence="2">The sequence shown here is derived from an EMBL/GenBank/DDBJ whole genome shotgun (WGS) entry which is preliminary data.</text>
</comment>
<sequence>MEKSVIRLNRDAVRIYFRAIFISRCGQGLSSLLTDATAPSGAGSLCSQLHGASRFKLDSTRRSADSPTFRIEPDPFRFVSLRSPVRSFEATPPPLLFSESLTPNHTYRMLIQRISRRKIFARTSRRDDVHGRISETVTCEILFSELNFLYFHNNVELSHSKDSIPKKKSHIPASSPGRGTQGGEGLERGGRWRRGGGQVTIYTPPTQQIRLPGDSRRIP</sequence>
<feature type="compositionally biased region" description="Polar residues" evidence="1">
    <location>
        <begin position="200"/>
        <end position="209"/>
    </location>
</feature>
<evidence type="ECO:0000313" key="2">
    <source>
        <dbReference type="EMBL" id="GBP09077.1"/>
    </source>
</evidence>
<evidence type="ECO:0000313" key="3">
    <source>
        <dbReference type="Proteomes" id="UP000299102"/>
    </source>
</evidence>